<dbReference type="AlphaFoldDB" id="A0A158G1Z0"/>
<dbReference type="Gene3D" id="3.40.50.300">
    <property type="entry name" value="P-loop containing nucleotide triphosphate hydrolases"/>
    <property type="match status" value="1"/>
</dbReference>
<dbReference type="PANTHER" id="PTHR43581">
    <property type="entry name" value="ATP/GTP PHOSPHATASE"/>
    <property type="match status" value="1"/>
</dbReference>
<dbReference type="InterPro" id="IPR027417">
    <property type="entry name" value="P-loop_NTPase"/>
</dbReference>
<dbReference type="PANTHER" id="PTHR43581:SF2">
    <property type="entry name" value="EXCINUCLEASE ATPASE SUBUNIT"/>
    <property type="match status" value="1"/>
</dbReference>
<organism evidence="2 3">
    <name type="scientific">Caballeronia udeis</name>
    <dbReference type="NCBI Taxonomy" id="1232866"/>
    <lineage>
        <taxon>Bacteria</taxon>
        <taxon>Pseudomonadati</taxon>
        <taxon>Pseudomonadota</taxon>
        <taxon>Betaproteobacteria</taxon>
        <taxon>Burkholderiales</taxon>
        <taxon>Burkholderiaceae</taxon>
        <taxon>Caballeronia</taxon>
    </lineage>
</organism>
<dbReference type="InterPro" id="IPR041685">
    <property type="entry name" value="AAA_GajA/Old/RecF-like"/>
</dbReference>
<protein>
    <submittedName>
        <fullName evidence="2">Recombination protein F</fullName>
    </submittedName>
</protein>
<dbReference type="EMBL" id="FCOK02000009">
    <property type="protein sequence ID" value="SAL26106.1"/>
    <property type="molecule type" value="Genomic_DNA"/>
</dbReference>
<name>A0A158G1Z0_9BURK</name>
<dbReference type="InterPro" id="IPR051396">
    <property type="entry name" value="Bact_Antivir_Def_Nuclease"/>
</dbReference>
<dbReference type="OrthoDB" id="9803889at2"/>
<evidence type="ECO:0000313" key="3">
    <source>
        <dbReference type="Proteomes" id="UP000054683"/>
    </source>
</evidence>
<dbReference type="SUPFAM" id="SSF52540">
    <property type="entry name" value="P-loop containing nucleoside triphosphate hydrolases"/>
    <property type="match status" value="1"/>
</dbReference>
<proteinExistence type="predicted"/>
<evidence type="ECO:0000259" key="1">
    <source>
        <dbReference type="Pfam" id="PF13175"/>
    </source>
</evidence>
<evidence type="ECO:0000313" key="2">
    <source>
        <dbReference type="EMBL" id="SAL26106.1"/>
    </source>
</evidence>
<dbReference type="RefSeq" id="WP_075643886.1">
    <property type="nucleotide sequence ID" value="NZ_FCOK02000009.1"/>
</dbReference>
<gene>
    <name evidence="2" type="ORF">AWB69_01954</name>
</gene>
<accession>A0A158G1Z0</accession>
<dbReference type="Pfam" id="PF13175">
    <property type="entry name" value="AAA_15"/>
    <property type="match status" value="1"/>
</dbReference>
<dbReference type="Proteomes" id="UP000054683">
    <property type="component" value="Unassembled WGS sequence"/>
</dbReference>
<feature type="domain" description="Endonuclease GajA/Old nuclease/RecF-like AAA" evidence="1">
    <location>
        <begin position="5"/>
        <end position="53"/>
    </location>
</feature>
<reference evidence="2 3" key="1">
    <citation type="submission" date="2016-01" db="EMBL/GenBank/DDBJ databases">
        <authorList>
            <person name="Oliw E.H."/>
        </authorList>
    </citation>
    <scope>NUCLEOTIDE SEQUENCE [LARGE SCALE GENOMIC DNA]</scope>
    <source>
        <strain evidence="2">LMG 27134</strain>
    </source>
</reference>
<sequence length="84" mass="9032">MAKAKLQSLTIENFKSYKEPTTITFGGLTVLIGRNNSGKSSAIQALLLLKQTLALAREDVSLHLGGAVEAFSLRIPALRIPQPL</sequence>